<dbReference type="CDD" id="cd00063">
    <property type="entry name" value="FN3"/>
    <property type="match status" value="1"/>
</dbReference>
<dbReference type="Proteomes" id="UP000278807">
    <property type="component" value="Unassembled WGS sequence"/>
</dbReference>
<sequence>MKIAQAALAVISFYNLVFSVASEADFEVKTELIGPDRVKLTWEDTPEADGNIPARYRVLCIAPNSSTVEAVVKEKMVELDTFKEGLTYNCEVHPIFEDLVVGMDVISANPGTSAPFTMAFQTDDPVTEESSGKLIHEEETSPPVETTPIEEEVTETPMTTEQPEESDIPQVTAAPSVHAEVIDALSAKLEWTAVEDNNIPASRYRVICNTNDSSRKTIQIASTEENSVVLDTFEPSVEYTCSVYAIWDNLVPGVEVVSLAPGVSVPFQMPNRAGRLLIWTTSFVTILTMLLCQIPTF</sequence>
<name>A0A0R3TRX0_RODNA</name>
<dbReference type="InterPro" id="IPR003961">
    <property type="entry name" value="FN3_dom"/>
</dbReference>
<feature type="domain" description="Fibronectin type-III" evidence="3">
    <location>
        <begin position="174"/>
        <end position="267"/>
    </location>
</feature>
<evidence type="ECO:0000313" key="5">
    <source>
        <dbReference type="Proteomes" id="UP000278807"/>
    </source>
</evidence>
<dbReference type="Pfam" id="PF00041">
    <property type="entry name" value="fn3"/>
    <property type="match status" value="1"/>
</dbReference>
<accession>A0A0R3TRX0</accession>
<dbReference type="EMBL" id="UZAE01013002">
    <property type="protein sequence ID" value="VDO07767.1"/>
    <property type="molecule type" value="Genomic_DNA"/>
</dbReference>
<evidence type="ECO:0000259" key="3">
    <source>
        <dbReference type="PROSITE" id="PS50853"/>
    </source>
</evidence>
<feature type="chain" id="PRO_5043132013" evidence="2">
    <location>
        <begin position="20"/>
        <end position="297"/>
    </location>
</feature>
<dbReference type="PROSITE" id="PS50853">
    <property type="entry name" value="FN3"/>
    <property type="match status" value="1"/>
</dbReference>
<organism evidence="6">
    <name type="scientific">Rodentolepis nana</name>
    <name type="common">Dwarf tapeworm</name>
    <name type="synonym">Hymenolepis nana</name>
    <dbReference type="NCBI Taxonomy" id="102285"/>
    <lineage>
        <taxon>Eukaryota</taxon>
        <taxon>Metazoa</taxon>
        <taxon>Spiralia</taxon>
        <taxon>Lophotrochozoa</taxon>
        <taxon>Platyhelminthes</taxon>
        <taxon>Cestoda</taxon>
        <taxon>Eucestoda</taxon>
        <taxon>Cyclophyllidea</taxon>
        <taxon>Hymenolepididae</taxon>
        <taxon>Rodentolepis</taxon>
    </lineage>
</organism>
<dbReference type="AlphaFoldDB" id="A0A0R3TRX0"/>
<keyword evidence="5" id="KW-1185">Reference proteome</keyword>
<evidence type="ECO:0000256" key="1">
    <source>
        <dbReference type="SAM" id="MobiDB-lite"/>
    </source>
</evidence>
<dbReference type="InterPro" id="IPR013783">
    <property type="entry name" value="Ig-like_fold"/>
</dbReference>
<feature type="signal peptide" evidence="2">
    <location>
        <begin position="1"/>
        <end position="19"/>
    </location>
</feature>
<evidence type="ECO:0000313" key="4">
    <source>
        <dbReference type="EMBL" id="VDO07767.1"/>
    </source>
</evidence>
<evidence type="ECO:0000313" key="6">
    <source>
        <dbReference type="WBParaSite" id="HNAJ_0001036001-mRNA-1"/>
    </source>
</evidence>
<dbReference type="InterPro" id="IPR036116">
    <property type="entry name" value="FN3_sf"/>
</dbReference>
<gene>
    <name evidence="4" type="ORF">HNAJ_LOCUS10355</name>
</gene>
<dbReference type="OrthoDB" id="6240642at2759"/>
<protein>
    <submittedName>
        <fullName evidence="6">Fibronectin type-III domain-containing protein</fullName>
    </submittedName>
</protein>
<dbReference type="WBParaSite" id="HNAJ_0001036001-mRNA-1">
    <property type="protein sequence ID" value="HNAJ_0001036001-mRNA-1"/>
    <property type="gene ID" value="HNAJ_0001036001"/>
</dbReference>
<reference evidence="4 5" key="2">
    <citation type="submission" date="2018-11" db="EMBL/GenBank/DDBJ databases">
        <authorList>
            <consortium name="Pathogen Informatics"/>
        </authorList>
    </citation>
    <scope>NUCLEOTIDE SEQUENCE [LARGE SCALE GENOMIC DNA]</scope>
</reference>
<dbReference type="Gene3D" id="2.60.40.10">
    <property type="entry name" value="Immunoglobulins"/>
    <property type="match status" value="1"/>
</dbReference>
<proteinExistence type="predicted"/>
<feature type="region of interest" description="Disordered" evidence="1">
    <location>
        <begin position="126"/>
        <end position="169"/>
    </location>
</feature>
<evidence type="ECO:0000256" key="2">
    <source>
        <dbReference type="SAM" id="SignalP"/>
    </source>
</evidence>
<feature type="compositionally biased region" description="Basic and acidic residues" evidence="1">
    <location>
        <begin position="130"/>
        <end position="139"/>
    </location>
</feature>
<reference evidence="6" key="1">
    <citation type="submission" date="2017-02" db="UniProtKB">
        <authorList>
            <consortium name="WormBaseParasite"/>
        </authorList>
    </citation>
    <scope>IDENTIFICATION</scope>
</reference>
<keyword evidence="2" id="KW-0732">Signal</keyword>
<dbReference type="SUPFAM" id="SSF49265">
    <property type="entry name" value="Fibronectin type III"/>
    <property type="match status" value="1"/>
</dbReference>